<evidence type="ECO:0000256" key="3">
    <source>
        <dbReference type="PROSITE-ProRule" id="PRU00358"/>
    </source>
</evidence>
<dbReference type="PROSITE" id="PS51015">
    <property type="entry name" value="YDG"/>
    <property type="match status" value="1"/>
</dbReference>
<comment type="caution">
    <text evidence="6">The sequence shown here is derived from an EMBL/GenBank/DDBJ whole genome shotgun (WGS) entry which is preliminary data.</text>
</comment>
<dbReference type="GO" id="GO:0005694">
    <property type="term" value="C:chromosome"/>
    <property type="evidence" value="ECO:0007669"/>
    <property type="project" value="UniProtKB-SubCell"/>
</dbReference>
<feature type="domain" description="YDG" evidence="5">
    <location>
        <begin position="357"/>
        <end position="502"/>
    </location>
</feature>
<dbReference type="PANTHER" id="PTHR45660:SF85">
    <property type="entry name" value="YDG_SRA DOMAIN CONTAINING PROTEIN-RELATED"/>
    <property type="match status" value="1"/>
</dbReference>
<feature type="region of interest" description="Disordered" evidence="4">
    <location>
        <begin position="121"/>
        <end position="155"/>
    </location>
</feature>
<keyword evidence="7" id="KW-1185">Reference proteome</keyword>
<dbReference type="GO" id="GO:0003690">
    <property type="term" value="F:double-stranded DNA binding"/>
    <property type="evidence" value="ECO:0007669"/>
    <property type="project" value="TreeGrafter"/>
</dbReference>
<dbReference type="InterPro" id="IPR036987">
    <property type="entry name" value="SRA-YDG_sf"/>
</dbReference>
<evidence type="ECO:0000313" key="7">
    <source>
        <dbReference type="Proteomes" id="UP000823388"/>
    </source>
</evidence>
<keyword evidence="2 3" id="KW-0539">Nucleus</keyword>
<dbReference type="GO" id="GO:0005634">
    <property type="term" value="C:nucleus"/>
    <property type="evidence" value="ECO:0007669"/>
    <property type="project" value="UniProtKB-SubCell"/>
</dbReference>
<name>A0A8T0RF71_PANVG</name>
<proteinExistence type="predicted"/>
<dbReference type="Gene3D" id="2.30.280.10">
    <property type="entry name" value="SRA-YDG"/>
    <property type="match status" value="1"/>
</dbReference>
<dbReference type="SUPFAM" id="SSF88697">
    <property type="entry name" value="PUA domain-like"/>
    <property type="match status" value="1"/>
</dbReference>
<evidence type="ECO:0000256" key="1">
    <source>
        <dbReference type="ARBA" id="ARBA00004286"/>
    </source>
</evidence>
<dbReference type="SMART" id="SM00466">
    <property type="entry name" value="SRA"/>
    <property type="match status" value="1"/>
</dbReference>
<gene>
    <name evidence="6" type="ORF">PVAP13_6KG193600</name>
</gene>
<dbReference type="EMBL" id="CM029047">
    <property type="protein sequence ID" value="KAG2583690.1"/>
    <property type="molecule type" value="Genomic_DNA"/>
</dbReference>
<evidence type="ECO:0000256" key="2">
    <source>
        <dbReference type="ARBA" id="ARBA00023242"/>
    </source>
</evidence>
<dbReference type="Proteomes" id="UP000823388">
    <property type="component" value="Chromosome 6K"/>
</dbReference>
<organism evidence="6 7">
    <name type="scientific">Panicum virgatum</name>
    <name type="common">Blackwell switchgrass</name>
    <dbReference type="NCBI Taxonomy" id="38727"/>
    <lineage>
        <taxon>Eukaryota</taxon>
        <taxon>Viridiplantae</taxon>
        <taxon>Streptophyta</taxon>
        <taxon>Embryophyta</taxon>
        <taxon>Tracheophyta</taxon>
        <taxon>Spermatophyta</taxon>
        <taxon>Magnoliopsida</taxon>
        <taxon>Liliopsida</taxon>
        <taxon>Poales</taxon>
        <taxon>Poaceae</taxon>
        <taxon>PACMAD clade</taxon>
        <taxon>Panicoideae</taxon>
        <taxon>Panicodae</taxon>
        <taxon>Paniceae</taxon>
        <taxon>Panicinae</taxon>
        <taxon>Panicum</taxon>
        <taxon>Panicum sect. Hiantes</taxon>
    </lineage>
</organism>
<dbReference type="InterPro" id="IPR015947">
    <property type="entry name" value="PUA-like_sf"/>
</dbReference>
<dbReference type="InterPro" id="IPR051357">
    <property type="entry name" value="H3K9_HMTase_SUVAR3-9"/>
</dbReference>
<evidence type="ECO:0000256" key="4">
    <source>
        <dbReference type="SAM" id="MobiDB-lite"/>
    </source>
</evidence>
<dbReference type="PANTHER" id="PTHR45660">
    <property type="entry name" value="HISTONE-LYSINE N-METHYLTRANSFERASE SETMAR"/>
    <property type="match status" value="1"/>
</dbReference>
<reference evidence="6" key="1">
    <citation type="submission" date="2020-05" db="EMBL/GenBank/DDBJ databases">
        <title>WGS assembly of Panicum virgatum.</title>
        <authorList>
            <person name="Lovell J.T."/>
            <person name="Jenkins J."/>
            <person name="Shu S."/>
            <person name="Juenger T.E."/>
            <person name="Schmutz J."/>
        </authorList>
    </citation>
    <scope>NUCLEOTIDE SEQUENCE</scope>
    <source>
        <strain evidence="6">AP13</strain>
    </source>
</reference>
<evidence type="ECO:0000259" key="5">
    <source>
        <dbReference type="PROSITE" id="PS51015"/>
    </source>
</evidence>
<evidence type="ECO:0000313" key="6">
    <source>
        <dbReference type="EMBL" id="KAG2583690.1"/>
    </source>
</evidence>
<dbReference type="GO" id="GO:0042054">
    <property type="term" value="F:histone methyltransferase activity"/>
    <property type="evidence" value="ECO:0007669"/>
    <property type="project" value="TreeGrafter"/>
</dbReference>
<protein>
    <recommendedName>
        <fullName evidence="5">YDG domain-containing protein</fullName>
    </recommendedName>
</protein>
<dbReference type="Pfam" id="PF02182">
    <property type="entry name" value="SAD_SRA"/>
    <property type="match status" value="1"/>
</dbReference>
<comment type="subcellular location">
    <subcellularLocation>
        <location evidence="1">Chromosome</location>
    </subcellularLocation>
    <subcellularLocation>
        <location evidence="3">Nucleus</location>
    </subcellularLocation>
</comment>
<feature type="compositionally biased region" description="Polar residues" evidence="4">
    <location>
        <begin position="126"/>
        <end position="140"/>
    </location>
</feature>
<feature type="compositionally biased region" description="Basic and acidic residues" evidence="4">
    <location>
        <begin position="143"/>
        <end position="155"/>
    </location>
</feature>
<dbReference type="AlphaFoldDB" id="A0A8T0RF71"/>
<accession>A0A8T0RF71</accession>
<sequence length="522" mass="56745">MRLLPKPGMVSARRRFPPGCRRLGPLLLAGGGSSPVWSPPSGPADREDMEIVAPLCTGTVDGAAQNEELDEGEIARERDVQESPIATLHDEATACRHGASAPGITETHTSTEGMIGSTRHCEENRTSGSSCSVPAESSAQGFPKDHQRDEAERVPECATTVDTACSYIAARISDEVVMTRKKVMFTPRKSVKPPKSIQKPALNIQCRPFSKEIEEDPMSADKCQWTKGKEAATVGDYFGPKKKVNVKGQAHLPANVAAACALGTMEKPDASKEDYSNLEDDEIFKALAAHDGNFEHGPQNADARSKVKMVCSRFESICRAIVQAVEQRSLKVRRIDLAADKLIRKLPGFTKLGPIIGDVPGVEVGDEFLYRVELALVGLHRPYQGGIDTTRDETGLLIAISVVASGGYPDERSRLGELIYTGSGKNGEDQKLGNGNLALKNCIERKTPVRVIHGFKGDNREGSSHSRAKVISTFTYDGLYHVVDCWKQGRPGSKVFKYKLQRIPGQPGLDLHTGRFVGKNNF</sequence>
<dbReference type="InterPro" id="IPR003105">
    <property type="entry name" value="SRA_YDG"/>
</dbReference>